<dbReference type="InterPro" id="IPR045749">
    <property type="entry name" value="DUF6090"/>
</dbReference>
<keyword evidence="1" id="KW-0472">Membrane</keyword>
<name>A0A9X2I658_9FLAO</name>
<dbReference type="Pfam" id="PF19578">
    <property type="entry name" value="DUF6090"/>
    <property type="match status" value="1"/>
</dbReference>
<dbReference type="EMBL" id="JANCNS010000001">
    <property type="protein sequence ID" value="MCP9198594.1"/>
    <property type="molecule type" value="Genomic_DNA"/>
</dbReference>
<keyword evidence="1" id="KW-1133">Transmembrane helix</keyword>
<feature type="transmembrane region" description="Helical" evidence="1">
    <location>
        <begin position="21"/>
        <end position="40"/>
    </location>
</feature>
<dbReference type="AlphaFoldDB" id="A0A9X2I658"/>
<reference evidence="2" key="1">
    <citation type="submission" date="2022-07" db="EMBL/GenBank/DDBJ databases">
        <title>Gramela sediminis sp. nov., isolated from deep-sea sediment of the Indian Ocean.</title>
        <authorList>
            <person name="Shi H."/>
        </authorList>
    </citation>
    <scope>NUCLEOTIDE SEQUENCE</scope>
    <source>
        <strain evidence="2">GC03-9</strain>
    </source>
</reference>
<keyword evidence="1" id="KW-0812">Transmembrane</keyword>
<gene>
    <name evidence="2" type="ORF">MKO06_01660</name>
</gene>
<evidence type="ECO:0000313" key="2">
    <source>
        <dbReference type="EMBL" id="MCP9198594.1"/>
    </source>
</evidence>
<dbReference type="Proteomes" id="UP001155280">
    <property type="component" value="Unassembled WGS sequence"/>
</dbReference>
<accession>A0A9X2I658</accession>
<evidence type="ECO:0000313" key="3">
    <source>
        <dbReference type="Proteomes" id="UP001155280"/>
    </source>
</evidence>
<dbReference type="RefSeq" id="WP_241550601.1">
    <property type="nucleotide sequence ID" value="NZ_JANCNS010000001.1"/>
</dbReference>
<sequence length="249" mass="29535">MIKFFRNIRRRLLRENRFTRYLIYAVGEIILVVIGILIALQINNWNENRKADIRKHKLLENLHTEFRDNLTELDSVSREMDKLILSLEEVFDHFKPSQQTKSKTQLDSLLSKALYSPSWRPSEYLLNNLGNSGSIADLKNERLKLLLYKWSRLMNKLRDVDQSTGEKGDEIISYIKQNGSLRNVDVNNHNFRYRRSLLGMDNSNLFLDPEFENHIDDKLFMYQQTRNVLKELRLVLVQLIAETGKKEYD</sequence>
<organism evidence="2 3">
    <name type="scientific">Christiangramia oceanisediminis</name>
    <dbReference type="NCBI Taxonomy" id="2920386"/>
    <lineage>
        <taxon>Bacteria</taxon>
        <taxon>Pseudomonadati</taxon>
        <taxon>Bacteroidota</taxon>
        <taxon>Flavobacteriia</taxon>
        <taxon>Flavobacteriales</taxon>
        <taxon>Flavobacteriaceae</taxon>
        <taxon>Christiangramia</taxon>
    </lineage>
</organism>
<evidence type="ECO:0000256" key="1">
    <source>
        <dbReference type="SAM" id="Phobius"/>
    </source>
</evidence>
<proteinExistence type="predicted"/>
<comment type="caution">
    <text evidence="2">The sequence shown here is derived from an EMBL/GenBank/DDBJ whole genome shotgun (WGS) entry which is preliminary data.</text>
</comment>
<protein>
    <submittedName>
        <fullName evidence="2">DUF6090 family protein</fullName>
    </submittedName>
</protein>
<keyword evidence="3" id="KW-1185">Reference proteome</keyword>